<gene>
    <name evidence="3" type="ORF">A7E75_12530</name>
</gene>
<dbReference type="Gene3D" id="3.90.1210.10">
    <property type="entry name" value="Antifreeze-like/N-acetylneuraminic acid synthase C-terminal domain"/>
    <property type="match status" value="1"/>
</dbReference>
<dbReference type="OrthoDB" id="9788329at2"/>
<dbReference type="NCBIfam" id="TIGR03177">
    <property type="entry name" value="pilus_cpaB"/>
    <property type="match status" value="1"/>
</dbReference>
<dbReference type="EMBL" id="CP015518">
    <property type="protein sequence ID" value="APG25744.1"/>
    <property type="molecule type" value="Genomic_DNA"/>
</dbReference>
<protein>
    <submittedName>
        <fullName evidence="3">Flp pilus assembly protein CpaB</fullName>
    </submittedName>
</protein>
<evidence type="ECO:0000256" key="1">
    <source>
        <dbReference type="SAM" id="Phobius"/>
    </source>
</evidence>
<dbReference type="InterPro" id="IPR013974">
    <property type="entry name" value="SAF"/>
</dbReference>
<dbReference type="SMART" id="SM00858">
    <property type="entry name" value="SAF"/>
    <property type="match status" value="1"/>
</dbReference>
<keyword evidence="1" id="KW-0812">Transmembrane</keyword>
<dbReference type="Proteomes" id="UP000182264">
    <property type="component" value="Chromosome"/>
</dbReference>
<proteinExistence type="predicted"/>
<dbReference type="STRING" id="29542.A6070_06545"/>
<feature type="transmembrane region" description="Helical" evidence="1">
    <location>
        <begin position="7"/>
        <end position="28"/>
    </location>
</feature>
<dbReference type="Pfam" id="PF16976">
    <property type="entry name" value="RcpC"/>
    <property type="match status" value="1"/>
</dbReference>
<dbReference type="RefSeq" id="WP_072287587.1">
    <property type="nucleotide sequence ID" value="NZ_CP015455.1"/>
</dbReference>
<organism evidence="3 4">
    <name type="scientific">Syntrophotalea acetylenica</name>
    <name type="common">Pelobacter acetylenicus</name>
    <dbReference type="NCBI Taxonomy" id="29542"/>
    <lineage>
        <taxon>Bacteria</taxon>
        <taxon>Pseudomonadati</taxon>
        <taxon>Thermodesulfobacteriota</taxon>
        <taxon>Desulfuromonadia</taxon>
        <taxon>Desulfuromonadales</taxon>
        <taxon>Syntrophotaleaceae</taxon>
        <taxon>Syntrophotalea</taxon>
    </lineage>
</organism>
<dbReference type="InterPro" id="IPR031571">
    <property type="entry name" value="RcpC_dom"/>
</dbReference>
<accession>A0A1L3GIK6</accession>
<dbReference type="KEGG" id="pace:A6070_06545"/>
<keyword evidence="4" id="KW-1185">Reference proteome</keyword>
<feature type="domain" description="SAF" evidence="2">
    <location>
        <begin position="46"/>
        <end position="108"/>
    </location>
</feature>
<evidence type="ECO:0000313" key="4">
    <source>
        <dbReference type="Proteomes" id="UP000182264"/>
    </source>
</evidence>
<dbReference type="InterPro" id="IPR017592">
    <property type="entry name" value="Pilus_assmbl_Flp-typ_CpaB"/>
</dbReference>
<evidence type="ECO:0000313" key="3">
    <source>
        <dbReference type="EMBL" id="APG25744.1"/>
    </source>
</evidence>
<sequence>MKKYGTIIALALAVIFGVIAVILVNKWLSTKATQTDTSPTTAMSMTEIVVAAADVNIGTRLDKTQLTTAPWPKANVPQGAFENVEQVVGRVSVSKMVAGTPILAAELAAPNSGAGLVAMIKPGMRAMAIRVDEVVGVGGFILPNTFVDIISIDQKSGNIRTAKTFLRKVEVLAIAQETFIEEGKPKVVRTVTLEIAPEDAEMLAEKTHEGPIQLVLRNPLDEKEVEKATPPPVRKVVKRAPVRTVKPRVYTPPPAGFTVEVIRGDEAGKEYKVPAPK</sequence>
<reference evidence="3 4" key="1">
    <citation type="journal article" date="2017" name="Genome Announc.">
        <title>Complete Genome Sequences of Two Acetylene-Fermenting Pelobacter acetylenicus Strains.</title>
        <authorList>
            <person name="Sutton J.M."/>
            <person name="Baesman S.M."/>
            <person name="Fierst J.L."/>
            <person name="Poret-Peterson A.T."/>
            <person name="Oremland R.S."/>
            <person name="Dunlap D.S."/>
            <person name="Akob D.M."/>
        </authorList>
    </citation>
    <scope>NUCLEOTIDE SEQUENCE [LARGE SCALE GENOMIC DNA]</scope>
    <source>
        <strain evidence="3 4">DSM 3247</strain>
    </source>
</reference>
<keyword evidence="1" id="KW-0472">Membrane</keyword>
<keyword evidence="1" id="KW-1133">Transmembrane helix</keyword>
<name>A0A1L3GIK6_SYNAC</name>
<dbReference type="AlphaFoldDB" id="A0A1L3GIK6"/>
<dbReference type="CDD" id="cd11614">
    <property type="entry name" value="SAF_CpaB_FlgA_like"/>
    <property type="match status" value="1"/>
</dbReference>
<evidence type="ECO:0000259" key="2">
    <source>
        <dbReference type="SMART" id="SM00858"/>
    </source>
</evidence>
<dbReference type="Pfam" id="PF08666">
    <property type="entry name" value="SAF"/>
    <property type="match status" value="1"/>
</dbReference>